<dbReference type="Pfam" id="PF02824">
    <property type="entry name" value="TGS"/>
    <property type="match status" value="1"/>
</dbReference>
<dbReference type="OrthoDB" id="9805041at2"/>
<dbReference type="RefSeq" id="WP_035197464.1">
    <property type="nucleotide sequence ID" value="NZ_JJRY01000020.1"/>
</dbReference>
<evidence type="ECO:0000256" key="2">
    <source>
        <dbReference type="ARBA" id="ARBA00025704"/>
    </source>
</evidence>
<dbReference type="InterPro" id="IPR004095">
    <property type="entry name" value="TGS"/>
</dbReference>
<dbReference type="SUPFAM" id="SSF109604">
    <property type="entry name" value="HD-domain/PDEase-like"/>
    <property type="match status" value="1"/>
</dbReference>
<dbReference type="InterPro" id="IPR012676">
    <property type="entry name" value="TGS-like"/>
</dbReference>
<dbReference type="Proteomes" id="UP000027936">
    <property type="component" value="Unassembled WGS sequence"/>
</dbReference>
<evidence type="ECO:0000256" key="1">
    <source>
        <dbReference type="ARBA" id="ARBA00007476"/>
    </source>
</evidence>
<comment type="pathway">
    <text evidence="2">Purine metabolism.</text>
</comment>
<dbReference type="InterPro" id="IPR012675">
    <property type="entry name" value="Beta-grasp_dom_sf"/>
</dbReference>
<dbReference type="AlphaFoldDB" id="A0A072NUJ7"/>
<comment type="caution">
    <text evidence="5">The sequence shown here is derived from an EMBL/GenBank/DDBJ whole genome shotgun (WGS) entry which is preliminary data.</text>
</comment>
<evidence type="ECO:0000313" key="6">
    <source>
        <dbReference type="Proteomes" id="UP000027936"/>
    </source>
</evidence>
<dbReference type="Gene3D" id="3.10.20.30">
    <property type="match status" value="1"/>
</dbReference>
<gene>
    <name evidence="5" type="ORF">M670_03844</name>
</gene>
<feature type="domain" description="TGS" evidence="4">
    <location>
        <begin position="368"/>
        <end position="438"/>
    </location>
</feature>
<dbReference type="InterPro" id="IPR043519">
    <property type="entry name" value="NT_sf"/>
</dbReference>
<dbReference type="PATRIC" id="fig|1348973.3.peg.3728"/>
<feature type="domain" description="HD" evidence="3">
    <location>
        <begin position="46"/>
        <end position="144"/>
    </location>
</feature>
<evidence type="ECO:0000313" key="5">
    <source>
        <dbReference type="EMBL" id="KEF36930.1"/>
    </source>
</evidence>
<dbReference type="PROSITE" id="PS51880">
    <property type="entry name" value="TGS"/>
    <property type="match status" value="1"/>
</dbReference>
<dbReference type="EMBL" id="JJRY01000020">
    <property type="protein sequence ID" value="KEF36930.1"/>
    <property type="molecule type" value="Genomic_DNA"/>
</dbReference>
<dbReference type="Pfam" id="PF13328">
    <property type="entry name" value="HD_4"/>
    <property type="match status" value="1"/>
</dbReference>
<dbReference type="Gene3D" id="1.10.3210.10">
    <property type="entry name" value="Hypothetical protein af1432"/>
    <property type="match status" value="1"/>
</dbReference>
<dbReference type="EC" id="2.7.6.5" evidence="5"/>
<comment type="similarity">
    <text evidence="1">Belongs to the RelA/SpoT family.</text>
</comment>
<dbReference type="CDD" id="cd00077">
    <property type="entry name" value="HDc"/>
    <property type="match status" value="1"/>
</dbReference>
<accession>A0A072NUJ7</accession>
<name>A0A072NUJ7_SCHAZ</name>
<organism evidence="5 6">
    <name type="scientific">Schinkia azotoformans MEV2011</name>
    <dbReference type="NCBI Taxonomy" id="1348973"/>
    <lineage>
        <taxon>Bacteria</taxon>
        <taxon>Bacillati</taxon>
        <taxon>Bacillota</taxon>
        <taxon>Bacilli</taxon>
        <taxon>Bacillales</taxon>
        <taxon>Bacillaceae</taxon>
        <taxon>Calidifontibacillus/Schinkia group</taxon>
        <taxon>Schinkia</taxon>
    </lineage>
</organism>
<dbReference type="SMART" id="SM00471">
    <property type="entry name" value="HDc"/>
    <property type="match status" value="1"/>
</dbReference>
<dbReference type="SUPFAM" id="SSF81301">
    <property type="entry name" value="Nucleotidyltransferase"/>
    <property type="match status" value="1"/>
</dbReference>
<protein>
    <submittedName>
        <fullName evidence="5">Guanosine polyphosphate synthetase/pyrophosphohydrolase</fullName>
        <ecNumber evidence="5">2.7.6.5</ecNumber>
    </submittedName>
</protein>
<dbReference type="GO" id="GO:0016787">
    <property type="term" value="F:hydrolase activity"/>
    <property type="evidence" value="ECO:0007669"/>
    <property type="project" value="UniProtKB-KW"/>
</dbReference>
<dbReference type="PANTHER" id="PTHR43061:SF1">
    <property type="entry name" value="GTP DIPHOSPHOKINASE RSH1, CHLOROPLASTIC-RELATED"/>
    <property type="match status" value="1"/>
</dbReference>
<dbReference type="InterPro" id="IPR006674">
    <property type="entry name" value="HD_domain"/>
</dbReference>
<keyword evidence="5" id="KW-0808">Transferase</keyword>
<dbReference type="FunFam" id="1.10.3210.10:FF:000001">
    <property type="entry name" value="GTP pyrophosphokinase RelA"/>
    <property type="match status" value="1"/>
</dbReference>
<reference evidence="5 6" key="1">
    <citation type="submission" date="2014-04" db="EMBL/GenBank/DDBJ databases">
        <title>Draft genome sequence of Bacillus azotoformans MEV2011, a (co-) denitrifying strain unable to grow in the presence of oxygen.</title>
        <authorList>
            <person name="Nielsen M."/>
            <person name="Schreiber L."/>
            <person name="Finster K."/>
            <person name="Schramm A."/>
        </authorList>
    </citation>
    <scope>NUCLEOTIDE SEQUENCE [LARGE SCALE GENOMIC DNA]</scope>
    <source>
        <strain evidence="5 6">MEV2011</strain>
    </source>
</reference>
<keyword evidence="5" id="KW-0378">Hydrolase</keyword>
<sequence length="468" mass="52959">MVNALKEGLIKKSNYLVMSEIELLEEAVDFADKAHLGQKRATGEPYITHPIAVCEILLEYNADITSLISALLHDVVEDTHVSITEIEQKFGKQVSNIVEGLTKVEKGKLKKEEYSAINTEKLLSASVKDIRVAVIKIADRLHNMRTLAVKRVEKKVPYANETLIFFSPLAERLGLYKLQKELEEIGFGYLNPPKFKNIKKLINNYSNIFVDIFNNCSKEIQKEGGSLIVDLEWSQIPLYKSYSLLQEEHDLSELFFIKVITSSKIDCYTALGVIHKLYKPLAHQMTDNIAIEVSPFLKQINTKVVINNIEVNFIIQSERDKNMNDAGVFGLLKKGLTEGEVKTLSRNLLGDSIHTVKSITKTPIEFEELISFELLQKELTVFTPKMDVVLLPEGSTIIDFAFSLNTQLAKRMSIARVNGKLQPVNTVVNNMDIVEILTNIKEMVNPDWLNHAKTSKALKEISELLRIE</sequence>
<proteinExistence type="inferred from homology"/>
<dbReference type="PANTHER" id="PTHR43061">
    <property type="entry name" value="GTP DIPHOSPHOKINASE RSH1, CHLOROPLASTIC-RELATED"/>
    <property type="match status" value="1"/>
</dbReference>
<evidence type="ECO:0000259" key="3">
    <source>
        <dbReference type="PROSITE" id="PS51831"/>
    </source>
</evidence>
<dbReference type="InterPro" id="IPR003607">
    <property type="entry name" value="HD/PDEase_dom"/>
</dbReference>
<evidence type="ECO:0000259" key="4">
    <source>
        <dbReference type="PROSITE" id="PS51880"/>
    </source>
</evidence>
<dbReference type="SUPFAM" id="SSF81271">
    <property type="entry name" value="TGS-like"/>
    <property type="match status" value="1"/>
</dbReference>
<dbReference type="GO" id="GO:0008728">
    <property type="term" value="F:GTP diphosphokinase activity"/>
    <property type="evidence" value="ECO:0007669"/>
    <property type="project" value="UniProtKB-EC"/>
</dbReference>
<dbReference type="PROSITE" id="PS51831">
    <property type="entry name" value="HD"/>
    <property type="match status" value="1"/>
</dbReference>